<dbReference type="AlphaFoldDB" id="A0A8S9RT23"/>
<protein>
    <submittedName>
        <fullName evidence="1">Uncharacterized protein</fullName>
    </submittedName>
</protein>
<name>A0A8S9RT23_BRACR</name>
<reference evidence="1" key="1">
    <citation type="submission" date="2019-12" db="EMBL/GenBank/DDBJ databases">
        <title>Genome sequencing and annotation of Brassica cretica.</title>
        <authorList>
            <person name="Studholme D.J."/>
            <person name="Sarris P."/>
        </authorList>
    </citation>
    <scope>NUCLEOTIDE SEQUENCE</scope>
    <source>
        <strain evidence="1">PFS-109/04</strain>
        <tissue evidence="1">Leaf</tissue>
    </source>
</reference>
<gene>
    <name evidence="1" type="ORF">F2Q69_00026668</name>
</gene>
<evidence type="ECO:0000313" key="1">
    <source>
        <dbReference type="EMBL" id="KAF3583613.1"/>
    </source>
</evidence>
<comment type="caution">
    <text evidence="1">The sequence shown here is derived from an EMBL/GenBank/DDBJ whole genome shotgun (WGS) entry which is preliminary data.</text>
</comment>
<accession>A0A8S9RT23</accession>
<evidence type="ECO:0000313" key="2">
    <source>
        <dbReference type="Proteomes" id="UP000712600"/>
    </source>
</evidence>
<dbReference type="EMBL" id="QGKX02000088">
    <property type="protein sequence ID" value="KAF3583613.1"/>
    <property type="molecule type" value="Genomic_DNA"/>
</dbReference>
<dbReference type="Proteomes" id="UP000712600">
    <property type="component" value="Unassembled WGS sequence"/>
</dbReference>
<organism evidence="1 2">
    <name type="scientific">Brassica cretica</name>
    <name type="common">Mustard</name>
    <dbReference type="NCBI Taxonomy" id="69181"/>
    <lineage>
        <taxon>Eukaryota</taxon>
        <taxon>Viridiplantae</taxon>
        <taxon>Streptophyta</taxon>
        <taxon>Embryophyta</taxon>
        <taxon>Tracheophyta</taxon>
        <taxon>Spermatophyta</taxon>
        <taxon>Magnoliopsida</taxon>
        <taxon>eudicotyledons</taxon>
        <taxon>Gunneridae</taxon>
        <taxon>Pentapetalae</taxon>
        <taxon>rosids</taxon>
        <taxon>malvids</taxon>
        <taxon>Brassicales</taxon>
        <taxon>Brassicaceae</taxon>
        <taxon>Brassiceae</taxon>
        <taxon>Brassica</taxon>
    </lineage>
</organism>
<proteinExistence type="predicted"/>
<sequence length="225" mass="24848">MGSLCCVAAKSDRSDSSASRDFSFGTHEPYWTTNTSFSPPSSRWDVPDGISLYGSSSTSSNANLLPNPNLSHTLHWNDFESATRRDQALKQLPSCSDIGDSEPNRNFSNRRFFMSKPVHPIHSGNARDVTSDSADACSWSSGRTSSIDSMDVVLDWDNNNSTKSQRAASSTFRCGLCNRCFRVNTSFTLNVLTNQPQRLTKGLTTTRMSVFPKSKGRLKLNIIKS</sequence>